<organism evidence="1 2">
    <name type="scientific">Streptomyces rishiriensis</name>
    <dbReference type="NCBI Taxonomy" id="68264"/>
    <lineage>
        <taxon>Bacteria</taxon>
        <taxon>Bacillati</taxon>
        <taxon>Actinomycetota</taxon>
        <taxon>Actinomycetes</taxon>
        <taxon>Kitasatosporales</taxon>
        <taxon>Streptomycetaceae</taxon>
        <taxon>Streptomyces</taxon>
    </lineage>
</organism>
<sequence>MTDDLQAQLADYDRAVALANETYRGMSSDERTVRAVAGQQLTEHAPSDRTDPTCTGCEGAPWPCTTALGAMKYVDPRWN</sequence>
<dbReference type="Proteomes" id="UP001230654">
    <property type="component" value="Unassembled WGS sequence"/>
</dbReference>
<keyword evidence="2" id="KW-1185">Reference proteome</keyword>
<proteinExistence type="predicted"/>
<dbReference type="EMBL" id="JAUSWV010000001">
    <property type="protein sequence ID" value="MDQ0577882.1"/>
    <property type="molecule type" value="Genomic_DNA"/>
</dbReference>
<comment type="caution">
    <text evidence="1">The sequence shown here is derived from an EMBL/GenBank/DDBJ whole genome shotgun (WGS) entry which is preliminary data.</text>
</comment>
<dbReference type="RefSeq" id="WP_307160617.1">
    <property type="nucleotide sequence ID" value="NZ_JAUSWV010000001.1"/>
</dbReference>
<gene>
    <name evidence="1" type="ORF">QF030_000060</name>
</gene>
<protein>
    <submittedName>
        <fullName evidence="1">Uncharacterized protein</fullName>
    </submittedName>
</protein>
<evidence type="ECO:0000313" key="1">
    <source>
        <dbReference type="EMBL" id="MDQ0577882.1"/>
    </source>
</evidence>
<accession>A0ABU0NFK5</accession>
<evidence type="ECO:0000313" key="2">
    <source>
        <dbReference type="Proteomes" id="UP001230654"/>
    </source>
</evidence>
<reference evidence="1 2" key="1">
    <citation type="submission" date="2023-07" db="EMBL/GenBank/DDBJ databases">
        <title>Comparative genomics of wheat-associated soil bacteria to identify genetic determinants of phenazine resistance.</title>
        <authorList>
            <person name="Mouncey N."/>
        </authorList>
    </citation>
    <scope>NUCLEOTIDE SEQUENCE [LARGE SCALE GENOMIC DNA]</scope>
    <source>
        <strain evidence="1 2">B2I6</strain>
    </source>
</reference>
<name>A0ABU0NFK5_STRRH</name>